<dbReference type="AlphaFoldDB" id="A0A9N8DLX0"/>
<dbReference type="CDD" id="cd14498">
    <property type="entry name" value="DSP"/>
    <property type="match status" value="1"/>
</dbReference>
<dbReference type="InterPro" id="IPR016130">
    <property type="entry name" value="Tyr_Pase_AS"/>
</dbReference>
<feature type="domain" description="Tyrosine specific protein phosphatases" evidence="10">
    <location>
        <begin position="147"/>
        <end position="208"/>
    </location>
</feature>
<keyword evidence="3" id="KW-0378">Hydrolase</keyword>
<dbReference type="EMBL" id="CAICTM010000215">
    <property type="protein sequence ID" value="CAB9505027.1"/>
    <property type="molecule type" value="Genomic_DNA"/>
</dbReference>
<dbReference type="OrthoDB" id="273181at2759"/>
<evidence type="ECO:0000256" key="2">
    <source>
        <dbReference type="ARBA" id="ARBA00013081"/>
    </source>
</evidence>
<feature type="region of interest" description="Disordered" evidence="8">
    <location>
        <begin position="228"/>
        <end position="250"/>
    </location>
</feature>
<dbReference type="InterPro" id="IPR020422">
    <property type="entry name" value="TYR_PHOSPHATASE_DUAL_dom"/>
</dbReference>
<keyword evidence="4" id="KW-0904">Protein phosphatase</keyword>
<evidence type="ECO:0000256" key="5">
    <source>
        <dbReference type="ARBA" id="ARBA00047761"/>
    </source>
</evidence>
<dbReference type="GO" id="GO:0033549">
    <property type="term" value="F:MAP kinase phosphatase activity"/>
    <property type="evidence" value="ECO:0007669"/>
    <property type="project" value="TreeGrafter"/>
</dbReference>
<evidence type="ECO:0000256" key="4">
    <source>
        <dbReference type="ARBA" id="ARBA00022912"/>
    </source>
</evidence>
<dbReference type="Pfam" id="PF00782">
    <property type="entry name" value="DSPc"/>
    <property type="match status" value="1"/>
</dbReference>
<accession>A0A9N8DLX0</accession>
<feature type="domain" description="Tyrosine-protein phosphatase" evidence="9">
    <location>
        <begin position="70"/>
        <end position="230"/>
    </location>
</feature>
<dbReference type="SUPFAM" id="SSF52799">
    <property type="entry name" value="(Phosphotyrosine protein) phosphatases II"/>
    <property type="match status" value="1"/>
</dbReference>
<organism evidence="11 12">
    <name type="scientific">Seminavis robusta</name>
    <dbReference type="NCBI Taxonomy" id="568900"/>
    <lineage>
        <taxon>Eukaryota</taxon>
        <taxon>Sar</taxon>
        <taxon>Stramenopiles</taxon>
        <taxon>Ochrophyta</taxon>
        <taxon>Bacillariophyta</taxon>
        <taxon>Bacillariophyceae</taxon>
        <taxon>Bacillariophycidae</taxon>
        <taxon>Naviculales</taxon>
        <taxon>Naviculaceae</taxon>
        <taxon>Seminavis</taxon>
    </lineage>
</organism>
<name>A0A9N8DLX0_9STRA</name>
<dbReference type="PROSITE" id="PS50054">
    <property type="entry name" value="TYR_PHOSPHATASE_DUAL"/>
    <property type="match status" value="1"/>
</dbReference>
<dbReference type="PANTHER" id="PTHR45682">
    <property type="entry name" value="AGAP008228-PA"/>
    <property type="match status" value="1"/>
</dbReference>
<sequence>MIVLTLTFQLEPLDMTWKDCFLRCWLVCVKEDDKEEERDQDNNDEMLRPWMEACRDILENGDLFMSTPKFPIELLPWLYLSDLHTARKVQLLRDQGITHVLSTNRMPLESIQAMTREYKSHGILHKAVPGEDHDGYDMIGSHWKDCGKFMERAKRRHQQPKVLVHCAHGSNRSALIAAAAMLLLNDDNDDNDNNPPLVRLVRTLSEKRGRVLTNRSFQKQLCLLAKQEGKLGPKPTISSKQQPRTDGKTP</sequence>
<comment type="caution">
    <text evidence="11">The sequence shown here is derived from an EMBL/GenBank/DDBJ whole genome shotgun (WGS) entry which is preliminary data.</text>
</comment>
<keyword evidence="12" id="KW-1185">Reference proteome</keyword>
<dbReference type="EC" id="3.1.3.16" evidence="2"/>
<dbReference type="GO" id="GO:0043409">
    <property type="term" value="P:negative regulation of MAPK cascade"/>
    <property type="evidence" value="ECO:0007669"/>
    <property type="project" value="TreeGrafter"/>
</dbReference>
<evidence type="ECO:0000313" key="11">
    <source>
        <dbReference type="EMBL" id="CAB9505027.1"/>
    </source>
</evidence>
<dbReference type="Proteomes" id="UP001153069">
    <property type="component" value="Unassembled WGS sequence"/>
</dbReference>
<proteinExistence type="inferred from homology"/>
<comment type="similarity">
    <text evidence="1">Belongs to the protein-tyrosine phosphatase family. Non-receptor class dual specificity subfamily.</text>
</comment>
<dbReference type="InterPro" id="IPR029021">
    <property type="entry name" value="Prot-tyrosine_phosphatase-like"/>
</dbReference>
<evidence type="ECO:0000256" key="1">
    <source>
        <dbReference type="ARBA" id="ARBA00008601"/>
    </source>
</evidence>
<comment type="catalytic activity">
    <reaction evidence="5">
        <text>O-phospho-L-seryl-[protein] + H2O = L-seryl-[protein] + phosphate</text>
        <dbReference type="Rhea" id="RHEA:20629"/>
        <dbReference type="Rhea" id="RHEA-COMP:9863"/>
        <dbReference type="Rhea" id="RHEA-COMP:11604"/>
        <dbReference type="ChEBI" id="CHEBI:15377"/>
        <dbReference type="ChEBI" id="CHEBI:29999"/>
        <dbReference type="ChEBI" id="CHEBI:43474"/>
        <dbReference type="ChEBI" id="CHEBI:83421"/>
        <dbReference type="EC" id="3.1.3.16"/>
    </reaction>
</comment>
<reference evidence="11" key="1">
    <citation type="submission" date="2020-06" db="EMBL/GenBank/DDBJ databases">
        <authorList>
            <consortium name="Plant Systems Biology data submission"/>
        </authorList>
    </citation>
    <scope>NUCLEOTIDE SEQUENCE</scope>
    <source>
        <strain evidence="11">D6</strain>
    </source>
</reference>
<protein>
    <recommendedName>
        <fullName evidence="2">protein-serine/threonine phosphatase</fullName>
        <ecNumber evidence="2">3.1.3.16</ecNumber>
    </recommendedName>
</protein>
<evidence type="ECO:0000259" key="10">
    <source>
        <dbReference type="PROSITE" id="PS50056"/>
    </source>
</evidence>
<dbReference type="Gene3D" id="3.90.190.10">
    <property type="entry name" value="Protein tyrosine phosphatase superfamily"/>
    <property type="match status" value="1"/>
</dbReference>
<gene>
    <name evidence="11" type="ORF">SEMRO_216_G089530.1</name>
</gene>
<evidence type="ECO:0000256" key="8">
    <source>
        <dbReference type="SAM" id="MobiDB-lite"/>
    </source>
</evidence>
<dbReference type="GO" id="GO:0004722">
    <property type="term" value="F:protein serine/threonine phosphatase activity"/>
    <property type="evidence" value="ECO:0007669"/>
    <property type="project" value="UniProtKB-EC"/>
</dbReference>
<dbReference type="InterPro" id="IPR020405">
    <property type="entry name" value="Atypical_DUSP_subfamA"/>
</dbReference>
<evidence type="ECO:0000313" key="12">
    <source>
        <dbReference type="Proteomes" id="UP001153069"/>
    </source>
</evidence>
<dbReference type="PROSITE" id="PS00383">
    <property type="entry name" value="TYR_PHOSPHATASE_1"/>
    <property type="match status" value="1"/>
</dbReference>
<dbReference type="PANTHER" id="PTHR45682:SF1">
    <property type="entry name" value="DUAL SPECIFICITY PROTEIN PHOSPHATASE 3"/>
    <property type="match status" value="1"/>
</dbReference>
<comment type="catalytic activity">
    <reaction evidence="6">
        <text>O-phospho-L-threonyl-[protein] + H2O = L-threonyl-[protein] + phosphate</text>
        <dbReference type="Rhea" id="RHEA:47004"/>
        <dbReference type="Rhea" id="RHEA-COMP:11060"/>
        <dbReference type="Rhea" id="RHEA-COMP:11605"/>
        <dbReference type="ChEBI" id="CHEBI:15377"/>
        <dbReference type="ChEBI" id="CHEBI:30013"/>
        <dbReference type="ChEBI" id="CHEBI:43474"/>
        <dbReference type="ChEBI" id="CHEBI:61977"/>
        <dbReference type="EC" id="3.1.3.16"/>
    </reaction>
</comment>
<dbReference type="InterPro" id="IPR000340">
    <property type="entry name" value="Dual-sp_phosphatase_cat-dom"/>
</dbReference>
<dbReference type="PROSITE" id="PS50056">
    <property type="entry name" value="TYR_PHOSPHATASE_2"/>
    <property type="match status" value="1"/>
</dbReference>
<feature type="active site" description="Phosphocysteine intermediate" evidence="7">
    <location>
        <position position="166"/>
    </location>
</feature>
<dbReference type="GO" id="GO:0008138">
    <property type="term" value="F:protein tyrosine/serine/threonine phosphatase activity"/>
    <property type="evidence" value="ECO:0007669"/>
    <property type="project" value="InterPro"/>
</dbReference>
<dbReference type="InterPro" id="IPR000387">
    <property type="entry name" value="Tyr_Pase_dom"/>
</dbReference>
<dbReference type="GO" id="GO:0005737">
    <property type="term" value="C:cytoplasm"/>
    <property type="evidence" value="ECO:0007669"/>
    <property type="project" value="TreeGrafter"/>
</dbReference>
<dbReference type="SMART" id="SM00195">
    <property type="entry name" value="DSPc"/>
    <property type="match status" value="1"/>
</dbReference>
<evidence type="ECO:0000256" key="7">
    <source>
        <dbReference type="PIRSR" id="PIRSR620405-1"/>
    </source>
</evidence>
<evidence type="ECO:0000256" key="3">
    <source>
        <dbReference type="ARBA" id="ARBA00022801"/>
    </source>
</evidence>
<evidence type="ECO:0000259" key="9">
    <source>
        <dbReference type="PROSITE" id="PS50054"/>
    </source>
</evidence>
<evidence type="ECO:0000256" key="6">
    <source>
        <dbReference type="ARBA" id="ARBA00048336"/>
    </source>
</evidence>